<feature type="transmembrane region" description="Helical" evidence="6">
    <location>
        <begin position="245"/>
        <end position="265"/>
    </location>
</feature>
<dbReference type="Gene3D" id="1.20.1250.20">
    <property type="entry name" value="MFS general substrate transporter like domains"/>
    <property type="match status" value="2"/>
</dbReference>
<dbReference type="InterPro" id="IPR011701">
    <property type="entry name" value="MFS"/>
</dbReference>
<feature type="transmembrane region" description="Helical" evidence="6">
    <location>
        <begin position="208"/>
        <end position="233"/>
    </location>
</feature>
<feature type="transmembrane region" description="Helical" evidence="6">
    <location>
        <begin position="404"/>
        <end position="426"/>
    </location>
</feature>
<dbReference type="Proteomes" id="UP000310189">
    <property type="component" value="Unassembled WGS sequence"/>
</dbReference>
<dbReference type="PANTHER" id="PTHR43791">
    <property type="entry name" value="PERMEASE-RELATED"/>
    <property type="match status" value="1"/>
</dbReference>
<feature type="transmembrane region" description="Helical" evidence="6">
    <location>
        <begin position="380"/>
        <end position="398"/>
    </location>
</feature>
<evidence type="ECO:0000256" key="5">
    <source>
        <dbReference type="ARBA" id="ARBA00023136"/>
    </source>
</evidence>
<protein>
    <recommendedName>
        <fullName evidence="7">Major facilitator superfamily (MFS) profile domain-containing protein</fullName>
    </recommendedName>
</protein>
<dbReference type="GO" id="GO:0022857">
    <property type="term" value="F:transmembrane transporter activity"/>
    <property type="evidence" value="ECO:0007669"/>
    <property type="project" value="InterPro"/>
</dbReference>
<evidence type="ECO:0000259" key="7">
    <source>
        <dbReference type="PROSITE" id="PS50850"/>
    </source>
</evidence>
<evidence type="ECO:0000256" key="1">
    <source>
        <dbReference type="ARBA" id="ARBA00004141"/>
    </source>
</evidence>
<proteinExistence type="predicted"/>
<keyword evidence="9" id="KW-1185">Reference proteome</keyword>
<feature type="transmembrane region" description="Helical" evidence="6">
    <location>
        <begin position="119"/>
        <end position="141"/>
    </location>
</feature>
<feature type="transmembrane region" description="Helical" evidence="6">
    <location>
        <begin position="350"/>
        <end position="371"/>
    </location>
</feature>
<dbReference type="AlphaFoldDB" id="A0A4T0F938"/>
<gene>
    <name evidence="8" type="ORF">E3P99_04132</name>
</gene>
<name>A0A4T0F938_9BASI</name>
<dbReference type="PROSITE" id="PS50850">
    <property type="entry name" value="MFS"/>
    <property type="match status" value="1"/>
</dbReference>
<evidence type="ECO:0000313" key="9">
    <source>
        <dbReference type="Proteomes" id="UP000310189"/>
    </source>
</evidence>
<dbReference type="InterPro" id="IPR036259">
    <property type="entry name" value="MFS_trans_sf"/>
</dbReference>
<evidence type="ECO:0000256" key="4">
    <source>
        <dbReference type="ARBA" id="ARBA00022989"/>
    </source>
</evidence>
<reference evidence="8 9" key="1">
    <citation type="submission" date="2019-03" db="EMBL/GenBank/DDBJ databases">
        <title>Sequencing 23 genomes of Wallemia ichthyophaga.</title>
        <authorList>
            <person name="Gostincar C."/>
        </authorList>
    </citation>
    <scope>NUCLEOTIDE SEQUENCE [LARGE SCALE GENOMIC DNA]</scope>
    <source>
        <strain evidence="8 9">EXF-5753</strain>
    </source>
</reference>
<dbReference type="InterPro" id="IPR020846">
    <property type="entry name" value="MFS_dom"/>
</dbReference>
<evidence type="ECO:0000256" key="6">
    <source>
        <dbReference type="SAM" id="Phobius"/>
    </source>
</evidence>
<keyword evidence="5 6" id="KW-0472">Membrane</keyword>
<dbReference type="SUPFAM" id="SSF103473">
    <property type="entry name" value="MFS general substrate transporter"/>
    <property type="match status" value="1"/>
</dbReference>
<keyword evidence="2" id="KW-0813">Transport</keyword>
<dbReference type="PANTHER" id="PTHR43791:SF36">
    <property type="entry name" value="TRANSPORTER, PUTATIVE (AFU_ORTHOLOGUE AFUA_6G08340)-RELATED"/>
    <property type="match status" value="1"/>
</dbReference>
<sequence>MSKEPCKEPDVASVLEIEETASLSDKSLDAEYKRKERRVLRKIEIEETASLSDKSLDVEYKRKERRVLRKIDMRILSLTAIAYMLNHIDRTNLANARIMNTDVPGASMVEQLKLHGDRFGHIITAYYAAYIIFELPSNFLLKCFGPAAHLSRIIIGWGIVTTCSAAVQSYEGMILNRIALAIAESGFFPGVIYYYTFYYNDDERAFRIALFVASSSLSGAFSGLLATACSYLNGVGHPALSGWRWLNIVEGIPTILLGILVYFLLPDYPETAKFLTPEEREIAVRRLGASASKATNEPFKWSSILNVLKSWDFYFFALLWQFLAMGTSAFSFFAPTIINNLDPNFEGVRAQLLSIPPSFLAFVLTITSGYLSDKARNRPAFIMAGIVLVSGGYLILAVDKKVVGPRLLAVFMLALANMSIIPLAAYRLSTQKLGGKNSDSTSVAFTSSATVALANVSGLTAPAILDSGLRFDYKCYIFLAFFIVAAVQTLFAWWWFGSGVEALPGPEAKEKSLC</sequence>
<feature type="transmembrane region" description="Helical" evidence="6">
    <location>
        <begin position="475"/>
        <end position="496"/>
    </location>
</feature>
<feature type="transmembrane region" description="Helical" evidence="6">
    <location>
        <begin position="313"/>
        <end position="338"/>
    </location>
</feature>
<evidence type="ECO:0000256" key="3">
    <source>
        <dbReference type="ARBA" id="ARBA00022692"/>
    </source>
</evidence>
<dbReference type="GO" id="GO:0016020">
    <property type="term" value="C:membrane"/>
    <property type="evidence" value="ECO:0007669"/>
    <property type="project" value="UniProtKB-SubCell"/>
</dbReference>
<comment type="caution">
    <text evidence="8">The sequence shown here is derived from an EMBL/GenBank/DDBJ whole genome shotgun (WGS) entry which is preliminary data.</text>
</comment>
<accession>A0A4T0F938</accession>
<feature type="transmembrane region" description="Helical" evidence="6">
    <location>
        <begin position="176"/>
        <end position="196"/>
    </location>
</feature>
<feature type="transmembrane region" description="Helical" evidence="6">
    <location>
        <begin position="153"/>
        <end position="170"/>
    </location>
</feature>
<dbReference type="EMBL" id="SPNW01000169">
    <property type="protein sequence ID" value="TIA84417.1"/>
    <property type="molecule type" value="Genomic_DNA"/>
</dbReference>
<evidence type="ECO:0000313" key="8">
    <source>
        <dbReference type="EMBL" id="TIA84417.1"/>
    </source>
</evidence>
<dbReference type="Pfam" id="PF07690">
    <property type="entry name" value="MFS_1"/>
    <property type="match status" value="1"/>
</dbReference>
<organism evidence="8 9">
    <name type="scientific">Wallemia hederae</name>
    <dbReference type="NCBI Taxonomy" id="1540922"/>
    <lineage>
        <taxon>Eukaryota</taxon>
        <taxon>Fungi</taxon>
        <taxon>Dikarya</taxon>
        <taxon>Basidiomycota</taxon>
        <taxon>Wallemiomycotina</taxon>
        <taxon>Wallemiomycetes</taxon>
        <taxon>Wallemiales</taxon>
        <taxon>Wallemiaceae</taxon>
        <taxon>Wallemia</taxon>
    </lineage>
</organism>
<dbReference type="FunFam" id="1.20.1250.20:FF:000018">
    <property type="entry name" value="MFS transporter permease"/>
    <property type="match status" value="1"/>
</dbReference>
<feature type="domain" description="Major facilitator superfamily (MFS) profile" evidence="7">
    <location>
        <begin position="75"/>
        <end position="500"/>
    </location>
</feature>
<evidence type="ECO:0000256" key="2">
    <source>
        <dbReference type="ARBA" id="ARBA00022448"/>
    </source>
</evidence>
<keyword evidence="4 6" id="KW-1133">Transmembrane helix</keyword>
<dbReference type="OrthoDB" id="2962993at2759"/>
<keyword evidence="3 6" id="KW-0812">Transmembrane</keyword>
<comment type="subcellular location">
    <subcellularLocation>
        <location evidence="1">Membrane</location>
        <topology evidence="1">Multi-pass membrane protein</topology>
    </subcellularLocation>
</comment>